<dbReference type="VEuPathDB" id="GiardiaDB:GL50581_4155"/>
<feature type="compositionally biased region" description="Basic and acidic residues" evidence="1">
    <location>
        <begin position="26"/>
        <end position="42"/>
    </location>
</feature>
<gene>
    <name evidence="2" type="ORF">GSB_150690</name>
</gene>
<dbReference type="VEuPathDB" id="GiardiaDB:QR46_1520"/>
<evidence type="ECO:0000313" key="2">
    <source>
        <dbReference type="EMBL" id="ESU44029.1"/>
    </source>
</evidence>
<accession>V6TZI8</accession>
<sequence length="69" mass="7434">VPLQAAFTILPVIKGFMAAKMGEENAGVKRMLDQRETSKSKQELGTGNEGEPVGQQETEADDIDADVDQ</sequence>
<evidence type="ECO:0000313" key="3">
    <source>
        <dbReference type="Proteomes" id="UP000018040"/>
    </source>
</evidence>
<organism evidence="2 3">
    <name type="scientific">Giardia intestinalis</name>
    <name type="common">Giardia lamblia</name>
    <dbReference type="NCBI Taxonomy" id="5741"/>
    <lineage>
        <taxon>Eukaryota</taxon>
        <taxon>Metamonada</taxon>
        <taxon>Diplomonadida</taxon>
        <taxon>Hexamitidae</taxon>
        <taxon>Giardiinae</taxon>
        <taxon>Giardia</taxon>
    </lineage>
</organism>
<dbReference type="Proteomes" id="UP000018040">
    <property type="component" value="Unassembled WGS sequence"/>
</dbReference>
<reference evidence="2 3" key="2">
    <citation type="journal article" date="2013" name="Genome Biol. Evol.">
        <title>Genome sequencing of Giardia lamblia genotypes A2 and B isolates (DH and GS) and comparative analysis with the genomes of genotypes A1 and E (WB and Pig).</title>
        <authorList>
            <person name="Adam R.D."/>
            <person name="Dahlstrom E.W."/>
            <person name="Martens C.A."/>
            <person name="Bruno D.P."/>
            <person name="Barbian K.D."/>
            <person name="Ricklefs S.M."/>
            <person name="Hernandez M.M."/>
            <person name="Narla N.P."/>
            <person name="Patel R.B."/>
            <person name="Porcella S.F."/>
            <person name="Nash T.E."/>
        </authorList>
    </citation>
    <scope>NUCLEOTIDE SEQUENCE [LARGE SCALE GENOMIC DNA]</scope>
    <source>
        <strain evidence="2 3">GS</strain>
    </source>
</reference>
<reference evidence="3" key="1">
    <citation type="submission" date="2012-02" db="EMBL/GenBank/DDBJ databases">
        <title>Genome sequencing of Giardia lamblia Genotypes A2 and B isolates (DH and GS) and comparative analysis with the genomes of Genotypes A1 and E (WB and Pig).</title>
        <authorList>
            <person name="Adam R."/>
            <person name="Dahlstrom E."/>
            <person name="Martens C."/>
            <person name="Bruno D."/>
            <person name="Barbian K."/>
            <person name="Porcella S.F."/>
            <person name="Nash T."/>
        </authorList>
    </citation>
    <scope>NUCLEOTIDE SEQUENCE</scope>
    <source>
        <strain evidence="3">GS</strain>
    </source>
</reference>
<evidence type="ECO:0000256" key="1">
    <source>
        <dbReference type="SAM" id="MobiDB-lite"/>
    </source>
</evidence>
<name>V6TZI8_GIAIN</name>
<feature type="compositionally biased region" description="Acidic residues" evidence="1">
    <location>
        <begin position="58"/>
        <end position="69"/>
    </location>
</feature>
<proteinExistence type="predicted"/>
<dbReference type="AlphaFoldDB" id="V6TZI8"/>
<protein>
    <submittedName>
        <fullName evidence="2">Uncharacterized protein</fullName>
    </submittedName>
</protein>
<feature type="non-terminal residue" evidence="2">
    <location>
        <position position="1"/>
    </location>
</feature>
<dbReference type="EMBL" id="AHHH01000031">
    <property type="protein sequence ID" value="ESU44029.1"/>
    <property type="molecule type" value="Genomic_DNA"/>
</dbReference>
<comment type="caution">
    <text evidence="2">The sequence shown here is derived from an EMBL/GenBank/DDBJ whole genome shotgun (WGS) entry which is preliminary data.</text>
</comment>
<feature type="region of interest" description="Disordered" evidence="1">
    <location>
        <begin position="26"/>
        <end position="69"/>
    </location>
</feature>